<feature type="transmembrane region" description="Helical" evidence="5">
    <location>
        <begin position="106"/>
        <end position="128"/>
    </location>
</feature>
<dbReference type="AlphaFoldDB" id="A0A9W8YWK3"/>
<gene>
    <name evidence="6" type="ORF">N0V93_002454</name>
</gene>
<dbReference type="SUPFAM" id="SSF103473">
    <property type="entry name" value="MFS general substrate transporter"/>
    <property type="match status" value="1"/>
</dbReference>
<evidence type="ECO:0000313" key="6">
    <source>
        <dbReference type="EMBL" id="KAJ4393246.1"/>
    </source>
</evidence>
<keyword evidence="4 5" id="KW-0472">Membrane</keyword>
<comment type="caution">
    <text evidence="6">The sequence shown here is derived from an EMBL/GenBank/DDBJ whole genome shotgun (WGS) entry which is preliminary data.</text>
</comment>
<comment type="subcellular location">
    <subcellularLocation>
        <location evidence="1">Membrane</location>
        <topology evidence="1">Multi-pass membrane protein</topology>
    </subcellularLocation>
</comment>
<evidence type="ECO:0000256" key="1">
    <source>
        <dbReference type="ARBA" id="ARBA00004141"/>
    </source>
</evidence>
<dbReference type="PANTHER" id="PTHR23294:SF57">
    <property type="entry name" value="CINA C-TERMINAL DOMAIN-CONTAINING PROTEIN"/>
    <property type="match status" value="1"/>
</dbReference>
<dbReference type="Proteomes" id="UP001140453">
    <property type="component" value="Unassembled WGS sequence"/>
</dbReference>
<evidence type="ECO:0008006" key="8">
    <source>
        <dbReference type="Google" id="ProtNLM"/>
    </source>
</evidence>
<dbReference type="Gene3D" id="1.20.1250.20">
    <property type="entry name" value="MFS general substrate transporter like domains"/>
    <property type="match status" value="1"/>
</dbReference>
<evidence type="ECO:0000256" key="3">
    <source>
        <dbReference type="ARBA" id="ARBA00022989"/>
    </source>
</evidence>
<keyword evidence="7" id="KW-1185">Reference proteome</keyword>
<proteinExistence type="predicted"/>
<feature type="transmembrane region" description="Helical" evidence="5">
    <location>
        <begin position="140"/>
        <end position="161"/>
    </location>
</feature>
<dbReference type="PANTHER" id="PTHR23294">
    <property type="entry name" value="ET TRANSLATION PRODUCT-RELATED"/>
    <property type="match status" value="1"/>
</dbReference>
<dbReference type="EMBL" id="JAPEVB010000002">
    <property type="protein sequence ID" value="KAJ4393246.1"/>
    <property type="molecule type" value="Genomic_DNA"/>
</dbReference>
<organism evidence="6 7">
    <name type="scientific">Gnomoniopsis smithogilvyi</name>
    <dbReference type="NCBI Taxonomy" id="1191159"/>
    <lineage>
        <taxon>Eukaryota</taxon>
        <taxon>Fungi</taxon>
        <taxon>Dikarya</taxon>
        <taxon>Ascomycota</taxon>
        <taxon>Pezizomycotina</taxon>
        <taxon>Sordariomycetes</taxon>
        <taxon>Sordariomycetidae</taxon>
        <taxon>Diaporthales</taxon>
        <taxon>Gnomoniaceae</taxon>
        <taxon>Gnomoniopsis</taxon>
    </lineage>
</organism>
<feature type="transmembrane region" description="Helical" evidence="5">
    <location>
        <begin position="262"/>
        <end position="283"/>
    </location>
</feature>
<protein>
    <recommendedName>
        <fullName evidence="8">MFS general substrate transporter</fullName>
    </recommendedName>
</protein>
<name>A0A9W8YWK3_9PEZI</name>
<feature type="transmembrane region" description="Helical" evidence="5">
    <location>
        <begin position="230"/>
        <end position="250"/>
    </location>
</feature>
<dbReference type="GO" id="GO:0016020">
    <property type="term" value="C:membrane"/>
    <property type="evidence" value="ECO:0007669"/>
    <property type="project" value="UniProtKB-SubCell"/>
</dbReference>
<keyword evidence="3 5" id="KW-1133">Transmembrane helix</keyword>
<sequence>MAFKRIAHIYRSCLFQIVVVGLVALCEPGIWTALNNLGAGGQASPTLNNAANALTYGLMSIGCVISGGVANKITAKWALFIGAAFYTPYAAGLYCNNRYGNEWFMVLGAGLCGIGASLLWASEAAIAVGYPEEAKRGKYVGIWMGIRQLGPLIGGSISLALNVNTAHRGKVSYNTYLGLIAISALGAPCALLLSQPSKVIRSDGTRVPHLRKTNVSIETKAIWRQLKSPYLLLLIPVFLAGQFGVTYQSNYLTNYFTVRSRALASFLTAIVGFLANMIVGTLLDLPISQTLKSRVAFIVIASIITACWIWNGVVQVNLSSLASTPSFDIGETGSAASAFAVYMMFRFWYEALQTYLYWLMGEIRGEGTQENGGIARTTGILRSWESIGSTIAYAIGATGVSNMNQMIVGFVLWGVTVPFTLWAIFGSWGAVEAAETEASSEEDSSVSVGGVKAFDV</sequence>
<accession>A0A9W8YWK3</accession>
<feature type="transmembrane region" description="Helical" evidence="5">
    <location>
        <begin position="295"/>
        <end position="313"/>
    </location>
</feature>
<feature type="transmembrane region" description="Helical" evidence="5">
    <location>
        <begin position="173"/>
        <end position="193"/>
    </location>
</feature>
<dbReference type="InterPro" id="IPR010291">
    <property type="entry name" value="Ion_channel_UNC-93"/>
</dbReference>
<feature type="transmembrane region" description="Helical" evidence="5">
    <location>
        <begin position="333"/>
        <end position="349"/>
    </location>
</feature>
<feature type="transmembrane region" description="Helical" evidence="5">
    <location>
        <begin position="77"/>
        <end position="94"/>
    </location>
</feature>
<reference evidence="6" key="1">
    <citation type="submission" date="2022-10" db="EMBL/GenBank/DDBJ databases">
        <title>Tapping the CABI collections for fungal endophytes: first genome assemblies for Collariella, Neodidymelliopsis, Ascochyta clinopodiicola, Didymella pomorum, Didymosphaeria variabile, Neocosmospora piperis and Neocucurbitaria cava.</title>
        <authorList>
            <person name="Hill R."/>
        </authorList>
    </citation>
    <scope>NUCLEOTIDE SEQUENCE</scope>
    <source>
        <strain evidence="6">IMI 355082</strain>
    </source>
</reference>
<evidence type="ECO:0000256" key="4">
    <source>
        <dbReference type="ARBA" id="ARBA00023136"/>
    </source>
</evidence>
<dbReference type="InterPro" id="IPR051617">
    <property type="entry name" value="UNC-93-like_regulator"/>
</dbReference>
<dbReference type="Pfam" id="PF05978">
    <property type="entry name" value="UNC-93"/>
    <property type="match status" value="1"/>
</dbReference>
<keyword evidence="2 5" id="KW-0812">Transmembrane</keyword>
<evidence type="ECO:0000256" key="2">
    <source>
        <dbReference type="ARBA" id="ARBA00022692"/>
    </source>
</evidence>
<feature type="transmembrane region" description="Helical" evidence="5">
    <location>
        <begin position="410"/>
        <end position="431"/>
    </location>
</feature>
<evidence type="ECO:0000256" key="5">
    <source>
        <dbReference type="SAM" id="Phobius"/>
    </source>
</evidence>
<feature type="transmembrane region" description="Helical" evidence="5">
    <location>
        <begin position="50"/>
        <end position="70"/>
    </location>
</feature>
<dbReference type="OrthoDB" id="196103at2759"/>
<evidence type="ECO:0000313" key="7">
    <source>
        <dbReference type="Proteomes" id="UP001140453"/>
    </source>
</evidence>
<dbReference type="InterPro" id="IPR036259">
    <property type="entry name" value="MFS_trans_sf"/>
</dbReference>